<dbReference type="EMBL" id="PUIV01000009">
    <property type="protein sequence ID" value="PWB94380.1"/>
    <property type="molecule type" value="Genomic_DNA"/>
</dbReference>
<dbReference type="Proteomes" id="UP000245137">
    <property type="component" value="Unassembled WGS sequence"/>
</dbReference>
<name>A0A2U1SS10_METSR</name>
<keyword evidence="2" id="KW-1185">Reference proteome</keyword>
<accession>A0A2U1SS10</accession>
<protein>
    <submittedName>
        <fullName evidence="1">Uncharacterized protein</fullName>
    </submittedName>
</protein>
<gene>
    <name evidence="1" type="ORF">C5689_08655</name>
</gene>
<reference evidence="1 2" key="1">
    <citation type="journal article" date="2018" name="Appl. Microbiol. Biotechnol.">
        <title>Co-cultivation of the strictly anaerobic methanogen Methanosarcina barkeri with aerobic methanotrophs in an oxygen-limited membrane bioreactor.</title>
        <authorList>
            <person name="In 't Zandt M.H."/>
            <person name="van den Bosch T.J.M."/>
            <person name="Rijkers R."/>
            <person name="van Kessel M.A.H.J."/>
            <person name="Jetten M.S.M."/>
            <person name="Welte C.U."/>
        </authorList>
    </citation>
    <scope>NUCLEOTIDE SEQUENCE [LARGE SCALE GENOMIC DNA]</scope>
    <source>
        <strain evidence="1 2">DSM 17706</strain>
    </source>
</reference>
<dbReference type="RefSeq" id="WP_108916870.1">
    <property type="nucleotide sequence ID" value="NZ_BGJY01000003.1"/>
</dbReference>
<organism evidence="1 2">
    <name type="scientific">Methylosinus sporium</name>
    <dbReference type="NCBI Taxonomy" id="428"/>
    <lineage>
        <taxon>Bacteria</taxon>
        <taxon>Pseudomonadati</taxon>
        <taxon>Pseudomonadota</taxon>
        <taxon>Alphaproteobacteria</taxon>
        <taxon>Hyphomicrobiales</taxon>
        <taxon>Methylocystaceae</taxon>
        <taxon>Methylosinus</taxon>
    </lineage>
</organism>
<sequence>MRLAEAFASATLDDVKAALDGGKLVLYSTGRPIGPDHKITRSEVMATFTFQSPAFGPDGADGAAAPLFAEPSVIATGIGTPGWARLSKADGTPVVDLSVGPGNTEIKLASVSATKDFPIAITALKFLAAESVEWNKTEFGHAFMTNHENPFRKVSVRG</sequence>
<dbReference type="AlphaFoldDB" id="A0A2U1SS10"/>
<comment type="caution">
    <text evidence="1">The sequence shown here is derived from an EMBL/GenBank/DDBJ whole genome shotgun (WGS) entry which is preliminary data.</text>
</comment>
<evidence type="ECO:0000313" key="1">
    <source>
        <dbReference type="EMBL" id="PWB94380.1"/>
    </source>
</evidence>
<dbReference type="OrthoDB" id="8444211at2"/>
<evidence type="ECO:0000313" key="2">
    <source>
        <dbReference type="Proteomes" id="UP000245137"/>
    </source>
</evidence>
<proteinExistence type="predicted"/>